<dbReference type="Proteomes" id="UP000054538">
    <property type="component" value="Unassembled WGS sequence"/>
</dbReference>
<keyword evidence="2" id="KW-1185">Reference proteome</keyword>
<dbReference type="OrthoDB" id="2687348at2759"/>
<dbReference type="STRING" id="930991.A0A0D0CCH3"/>
<evidence type="ECO:0000313" key="1">
    <source>
        <dbReference type="EMBL" id="KIK73198.1"/>
    </source>
</evidence>
<organism evidence="1 2">
    <name type="scientific">Paxillus rubicundulus Ve08.2h10</name>
    <dbReference type="NCBI Taxonomy" id="930991"/>
    <lineage>
        <taxon>Eukaryota</taxon>
        <taxon>Fungi</taxon>
        <taxon>Dikarya</taxon>
        <taxon>Basidiomycota</taxon>
        <taxon>Agaricomycotina</taxon>
        <taxon>Agaricomycetes</taxon>
        <taxon>Agaricomycetidae</taxon>
        <taxon>Boletales</taxon>
        <taxon>Paxilineae</taxon>
        <taxon>Paxillaceae</taxon>
        <taxon>Paxillus</taxon>
    </lineage>
</organism>
<gene>
    <name evidence="1" type="ORF">PAXRUDRAFT_179019</name>
</gene>
<proteinExistence type="predicted"/>
<dbReference type="EMBL" id="KN830004">
    <property type="protein sequence ID" value="KIK73198.1"/>
    <property type="molecule type" value="Genomic_DNA"/>
</dbReference>
<evidence type="ECO:0000313" key="2">
    <source>
        <dbReference type="Proteomes" id="UP000054538"/>
    </source>
</evidence>
<sequence length="194" mass="21483">MYKAILCRHISAHLLISKDMSEEIDHMGKVIDKAHRNKVQVQWDAEAYCRHLGKRNFSLQEDFEASMLQSFPPIKLSQYILPAGAAHGGVIANPFIVTDIKDRVILWFLPGVFTAGRQDAIRKATDYLKSALSKPKQATGWHTDIRYYPSDADSSVLNVSPAWHAQAHEGKCGRSCPGNTITSALGWTCAGMAS</sequence>
<dbReference type="AlphaFoldDB" id="A0A0D0CCH3"/>
<accession>A0A0D0CCH3</accession>
<reference evidence="2" key="2">
    <citation type="submission" date="2015-01" db="EMBL/GenBank/DDBJ databases">
        <title>Evolutionary Origins and Diversification of the Mycorrhizal Mutualists.</title>
        <authorList>
            <consortium name="DOE Joint Genome Institute"/>
            <consortium name="Mycorrhizal Genomics Consortium"/>
            <person name="Kohler A."/>
            <person name="Kuo A."/>
            <person name="Nagy L.G."/>
            <person name="Floudas D."/>
            <person name="Copeland A."/>
            <person name="Barry K.W."/>
            <person name="Cichocki N."/>
            <person name="Veneault-Fourrey C."/>
            <person name="LaButti K."/>
            <person name="Lindquist E.A."/>
            <person name="Lipzen A."/>
            <person name="Lundell T."/>
            <person name="Morin E."/>
            <person name="Murat C."/>
            <person name="Riley R."/>
            <person name="Ohm R."/>
            <person name="Sun H."/>
            <person name="Tunlid A."/>
            <person name="Henrissat B."/>
            <person name="Grigoriev I.V."/>
            <person name="Hibbett D.S."/>
            <person name="Martin F."/>
        </authorList>
    </citation>
    <scope>NUCLEOTIDE SEQUENCE [LARGE SCALE GENOMIC DNA]</scope>
    <source>
        <strain evidence="2">Ve08.2h10</strain>
    </source>
</reference>
<dbReference type="InParanoid" id="A0A0D0CCH3"/>
<name>A0A0D0CCH3_9AGAM</name>
<protein>
    <submittedName>
        <fullName evidence="1">Uncharacterized protein</fullName>
    </submittedName>
</protein>
<dbReference type="HOGENOM" id="CLU_121065_0_0_1"/>
<reference evidence="1 2" key="1">
    <citation type="submission" date="2014-04" db="EMBL/GenBank/DDBJ databases">
        <authorList>
            <consortium name="DOE Joint Genome Institute"/>
            <person name="Kuo A."/>
            <person name="Kohler A."/>
            <person name="Jargeat P."/>
            <person name="Nagy L.G."/>
            <person name="Floudas D."/>
            <person name="Copeland A."/>
            <person name="Barry K.W."/>
            <person name="Cichocki N."/>
            <person name="Veneault-Fourrey C."/>
            <person name="LaButti K."/>
            <person name="Lindquist E.A."/>
            <person name="Lipzen A."/>
            <person name="Lundell T."/>
            <person name="Morin E."/>
            <person name="Murat C."/>
            <person name="Sun H."/>
            <person name="Tunlid A."/>
            <person name="Henrissat B."/>
            <person name="Grigoriev I.V."/>
            <person name="Hibbett D.S."/>
            <person name="Martin F."/>
            <person name="Nordberg H.P."/>
            <person name="Cantor M.N."/>
            <person name="Hua S.X."/>
        </authorList>
    </citation>
    <scope>NUCLEOTIDE SEQUENCE [LARGE SCALE GENOMIC DNA]</scope>
    <source>
        <strain evidence="1 2">Ve08.2h10</strain>
    </source>
</reference>